<dbReference type="AlphaFoldDB" id="A0A0T6BFM4"/>
<evidence type="ECO:0000313" key="3">
    <source>
        <dbReference type="Proteomes" id="UP000051574"/>
    </source>
</evidence>
<keyword evidence="1" id="KW-0812">Transmembrane</keyword>
<evidence type="ECO:0000256" key="1">
    <source>
        <dbReference type="SAM" id="Phobius"/>
    </source>
</evidence>
<protein>
    <submittedName>
        <fullName evidence="2">Uncharacterized protein</fullName>
    </submittedName>
</protein>
<feature type="transmembrane region" description="Helical" evidence="1">
    <location>
        <begin position="101"/>
        <end position="121"/>
    </location>
</feature>
<keyword evidence="1" id="KW-1133">Transmembrane helix</keyword>
<organism evidence="2 3">
    <name type="scientific">Oryctes borbonicus</name>
    <dbReference type="NCBI Taxonomy" id="1629725"/>
    <lineage>
        <taxon>Eukaryota</taxon>
        <taxon>Metazoa</taxon>
        <taxon>Ecdysozoa</taxon>
        <taxon>Arthropoda</taxon>
        <taxon>Hexapoda</taxon>
        <taxon>Insecta</taxon>
        <taxon>Pterygota</taxon>
        <taxon>Neoptera</taxon>
        <taxon>Endopterygota</taxon>
        <taxon>Coleoptera</taxon>
        <taxon>Polyphaga</taxon>
        <taxon>Scarabaeiformia</taxon>
        <taxon>Scarabaeidae</taxon>
        <taxon>Dynastinae</taxon>
        <taxon>Oryctes</taxon>
    </lineage>
</organism>
<dbReference type="Proteomes" id="UP000051574">
    <property type="component" value="Unassembled WGS sequence"/>
</dbReference>
<feature type="transmembrane region" description="Helical" evidence="1">
    <location>
        <begin position="20"/>
        <end position="39"/>
    </location>
</feature>
<evidence type="ECO:0000313" key="2">
    <source>
        <dbReference type="EMBL" id="KRT86065.1"/>
    </source>
</evidence>
<comment type="caution">
    <text evidence="2">The sequence shown here is derived from an EMBL/GenBank/DDBJ whole genome shotgun (WGS) entry which is preliminary data.</text>
</comment>
<feature type="transmembrane region" description="Helical" evidence="1">
    <location>
        <begin position="127"/>
        <end position="147"/>
    </location>
</feature>
<reference evidence="2 3" key="1">
    <citation type="submission" date="2015-09" db="EMBL/GenBank/DDBJ databases">
        <title>Draft genome of the scarab beetle Oryctes borbonicus.</title>
        <authorList>
            <person name="Meyer J.M."/>
            <person name="Markov G.V."/>
            <person name="Baskaran P."/>
            <person name="Herrmann M."/>
            <person name="Sommer R.J."/>
            <person name="Roedelsperger C."/>
        </authorList>
    </citation>
    <scope>NUCLEOTIDE SEQUENCE [LARGE SCALE GENOMIC DNA]</scope>
    <source>
        <strain evidence="2">OB123</strain>
        <tissue evidence="2">Whole animal</tissue>
    </source>
</reference>
<feature type="transmembrane region" description="Helical" evidence="1">
    <location>
        <begin position="45"/>
        <end position="77"/>
    </location>
</feature>
<sequence length="179" mass="20808">MTKHIFFGNINGFRIRKSRLLFTGAPIIIVLGNHISHISMNLKLYSWWIVIGTASFYIFVICCLILTILYIVMYCIVNRCIKSKNYIKIPKDRVILLRKSLYIFHALILVIISSIFYVNIIENIMCHFAFSITSICLGIVLLFCYALKFDHIMEQYFLRKISLKTNDSKKGSISCMCPM</sequence>
<proteinExistence type="predicted"/>
<keyword evidence="3" id="KW-1185">Reference proteome</keyword>
<gene>
    <name evidence="2" type="ORF">AMK59_2828</name>
</gene>
<accession>A0A0T6BFM4</accession>
<keyword evidence="1" id="KW-0472">Membrane</keyword>
<dbReference type="EMBL" id="LJIG01000875">
    <property type="protein sequence ID" value="KRT86065.1"/>
    <property type="molecule type" value="Genomic_DNA"/>
</dbReference>
<dbReference type="OrthoDB" id="6138650at2759"/>
<name>A0A0T6BFM4_9SCAR</name>